<name>A0ACD5UCD2_AVESA</name>
<keyword evidence="2" id="KW-1185">Reference proteome</keyword>
<organism evidence="1 2">
    <name type="scientific">Avena sativa</name>
    <name type="common">Oat</name>
    <dbReference type="NCBI Taxonomy" id="4498"/>
    <lineage>
        <taxon>Eukaryota</taxon>
        <taxon>Viridiplantae</taxon>
        <taxon>Streptophyta</taxon>
        <taxon>Embryophyta</taxon>
        <taxon>Tracheophyta</taxon>
        <taxon>Spermatophyta</taxon>
        <taxon>Magnoliopsida</taxon>
        <taxon>Liliopsida</taxon>
        <taxon>Poales</taxon>
        <taxon>Poaceae</taxon>
        <taxon>BOP clade</taxon>
        <taxon>Pooideae</taxon>
        <taxon>Poodae</taxon>
        <taxon>Poeae</taxon>
        <taxon>Poeae Chloroplast Group 1 (Aveneae type)</taxon>
        <taxon>Aveninae</taxon>
        <taxon>Avena</taxon>
    </lineage>
</organism>
<evidence type="ECO:0000313" key="2">
    <source>
        <dbReference type="Proteomes" id="UP001732700"/>
    </source>
</evidence>
<protein>
    <submittedName>
        <fullName evidence="1">Uncharacterized protein</fullName>
    </submittedName>
</protein>
<sequence length="285" mass="32117">MDGACTLVSPFSMSTTMVLPRLSTAEPFSMRKLVVCSPNLVAAVVGAGWTRKLALCRPGAASWVVIAHDQLKSLEDMVWFRGRLYALHGDYGRLLSVSIGEDRDTGEPTLSRVDILIEGSGWDFAGSPLQYLLESDGALLMVRREDPNMQDLFIGEDFGCYVGLGLERATRFKVFQADMVRSRWMELSSVGEDRVLFVQGWCSRAVRVPDRCKDHVTGDRIFFVNDAAARGYNCLYYRKNVSFYCSVYDMRKRRSHMYLGTKVRPLKGFPVAWLFRGSEPGCMNN</sequence>
<evidence type="ECO:0000313" key="1">
    <source>
        <dbReference type="EnsemblPlants" id="AVESA.00010b.r2.2AG0231260.1.CDS.1"/>
    </source>
</evidence>
<dbReference type="Proteomes" id="UP001732700">
    <property type="component" value="Chromosome 2A"/>
</dbReference>
<proteinExistence type="predicted"/>
<dbReference type="EnsemblPlants" id="AVESA.00010b.r2.2AG0231260.1">
    <property type="protein sequence ID" value="AVESA.00010b.r2.2AG0231260.1.CDS.1"/>
    <property type="gene ID" value="AVESA.00010b.r2.2AG0231260"/>
</dbReference>
<accession>A0ACD5UCD2</accession>
<reference evidence="1" key="2">
    <citation type="submission" date="2025-09" db="UniProtKB">
        <authorList>
            <consortium name="EnsemblPlants"/>
        </authorList>
    </citation>
    <scope>IDENTIFICATION</scope>
</reference>
<reference evidence="1" key="1">
    <citation type="submission" date="2021-05" db="EMBL/GenBank/DDBJ databases">
        <authorList>
            <person name="Scholz U."/>
            <person name="Mascher M."/>
            <person name="Fiebig A."/>
        </authorList>
    </citation>
    <scope>NUCLEOTIDE SEQUENCE [LARGE SCALE GENOMIC DNA]</scope>
</reference>